<name>A0A8T0EFX4_ARGBR</name>
<reference evidence="2" key="2">
    <citation type="submission" date="2020-06" db="EMBL/GenBank/DDBJ databases">
        <authorList>
            <person name="Sheffer M."/>
        </authorList>
    </citation>
    <scope>NUCLEOTIDE SEQUENCE</scope>
</reference>
<dbReference type="InterPro" id="IPR011333">
    <property type="entry name" value="SKP1/BTB/POZ_sf"/>
</dbReference>
<dbReference type="Pfam" id="PF00651">
    <property type="entry name" value="BTB"/>
    <property type="match status" value="1"/>
</dbReference>
<gene>
    <name evidence="2" type="ORF">HNY73_018338</name>
</gene>
<dbReference type="PROSITE" id="PS50097">
    <property type="entry name" value="BTB"/>
    <property type="match status" value="1"/>
</dbReference>
<dbReference type="Gene3D" id="1.25.40.420">
    <property type="match status" value="1"/>
</dbReference>
<reference evidence="2" key="1">
    <citation type="journal article" date="2020" name="bioRxiv">
        <title>Chromosome-level reference genome of the European wasp spider Argiope bruennichi: a resource for studies on range expansion and evolutionary adaptation.</title>
        <authorList>
            <person name="Sheffer M.M."/>
            <person name="Hoppe A."/>
            <person name="Krehenwinkel H."/>
            <person name="Uhl G."/>
            <person name="Kuss A.W."/>
            <person name="Jensen L."/>
            <person name="Jensen C."/>
            <person name="Gillespie R.G."/>
            <person name="Hoff K.J."/>
            <person name="Prost S."/>
        </authorList>
    </citation>
    <scope>NUCLEOTIDE SEQUENCE</scope>
</reference>
<dbReference type="PANTHER" id="PTHR24413">
    <property type="entry name" value="SPECKLE-TYPE POZ PROTEIN"/>
    <property type="match status" value="1"/>
</dbReference>
<dbReference type="Gene3D" id="3.30.710.10">
    <property type="entry name" value="Potassium Channel Kv1.1, Chain A"/>
    <property type="match status" value="1"/>
</dbReference>
<organism evidence="2 3">
    <name type="scientific">Argiope bruennichi</name>
    <name type="common">Wasp spider</name>
    <name type="synonym">Aranea bruennichi</name>
    <dbReference type="NCBI Taxonomy" id="94029"/>
    <lineage>
        <taxon>Eukaryota</taxon>
        <taxon>Metazoa</taxon>
        <taxon>Ecdysozoa</taxon>
        <taxon>Arthropoda</taxon>
        <taxon>Chelicerata</taxon>
        <taxon>Arachnida</taxon>
        <taxon>Araneae</taxon>
        <taxon>Araneomorphae</taxon>
        <taxon>Entelegynae</taxon>
        <taxon>Araneoidea</taxon>
        <taxon>Araneidae</taxon>
        <taxon>Argiope</taxon>
    </lineage>
</organism>
<dbReference type="CDD" id="cd18186">
    <property type="entry name" value="BTB_POZ_ZBTB_KLHL-like"/>
    <property type="match status" value="1"/>
</dbReference>
<dbReference type="SMART" id="SM00225">
    <property type="entry name" value="BTB"/>
    <property type="match status" value="1"/>
</dbReference>
<dbReference type="InterPro" id="IPR008974">
    <property type="entry name" value="TRAF-like"/>
</dbReference>
<dbReference type="EMBL" id="JABXBU010002228">
    <property type="protein sequence ID" value="KAF8770855.1"/>
    <property type="molecule type" value="Genomic_DNA"/>
</dbReference>
<dbReference type="AlphaFoldDB" id="A0A8T0EFX4"/>
<dbReference type="InterPro" id="IPR000210">
    <property type="entry name" value="BTB/POZ_dom"/>
</dbReference>
<protein>
    <submittedName>
        <fullName evidence="2">Protein roadkill like protein</fullName>
    </submittedName>
</protein>
<dbReference type="Proteomes" id="UP000807504">
    <property type="component" value="Unassembled WGS sequence"/>
</dbReference>
<comment type="caution">
    <text evidence="2">The sequence shown here is derived from an EMBL/GenBank/DDBJ whole genome shotgun (WGS) entry which is preliminary data.</text>
</comment>
<dbReference type="SUPFAM" id="SSF54695">
    <property type="entry name" value="POZ domain"/>
    <property type="match status" value="1"/>
</dbReference>
<evidence type="ECO:0000313" key="2">
    <source>
        <dbReference type="EMBL" id="KAF8770855.1"/>
    </source>
</evidence>
<dbReference type="Gene3D" id="2.60.210.10">
    <property type="entry name" value="Apoptosis, Tumor Necrosis Factor Receptor Associated Protein 2, Chain A"/>
    <property type="match status" value="1"/>
</dbReference>
<feature type="domain" description="BTB" evidence="1">
    <location>
        <begin position="341"/>
        <end position="408"/>
    </location>
</feature>
<proteinExistence type="predicted"/>
<accession>A0A8T0EFX4</accession>
<evidence type="ECO:0000313" key="3">
    <source>
        <dbReference type="Proteomes" id="UP000807504"/>
    </source>
</evidence>
<sequence length="513" mass="59684">MGAQASTESQRKPHFTFIWAIENGSELPVNGYLESPRFIAYPIEKTVWKIANKVLFNGAIELAIQREDNGPDSIQIEFELSILDADGSTLRMQTSEKEFKCKDEACLKLFDDEHEVFTQRRAEFLPNDTYTICCRMWRTGIEMPIPDTCFARTRLGLDRRCFVWAIRKLSNLRLKQKTTPFINTASKGSPELILSLFLSETNGKNYLNIQIEQNSAIRDHIFICKFSILDIDCRVVYSKKFYSFIQVDFPKVFTCREFFEKDKLVSSLLPNDVLSLRCEFQIDADLAWSRIETYRCLDLEDLERIKTELPKRQLDETVGSSNDCCSFKKAFKDLYEIECCNDVKLRAGTKLFPAHKAILSIRSPVFKAMFTQNMDEKTSQIVDVPDMNHDTLDRLLQYIYTGTVQELQWESAIDLFIAADKHQLLDLRNKCSFFLKSNLSVTNVCSILSLAYMHEDSHFRVAVENFISEHDIEIFNSEKWKKFKEGKFSLALEVTERVIYLIKRKHYFASLWS</sequence>
<dbReference type="SUPFAM" id="SSF49599">
    <property type="entry name" value="TRAF domain-like"/>
    <property type="match status" value="2"/>
</dbReference>
<evidence type="ECO:0000259" key="1">
    <source>
        <dbReference type="PROSITE" id="PS50097"/>
    </source>
</evidence>
<keyword evidence="3" id="KW-1185">Reference proteome</keyword>